<protein>
    <submittedName>
        <fullName evidence="2">YceI family protein</fullName>
    </submittedName>
</protein>
<accession>A0ABW5IPU9</accession>
<gene>
    <name evidence="2" type="ORF">ACFSRY_13985</name>
</gene>
<proteinExistence type="predicted"/>
<dbReference type="PROSITE" id="PS51257">
    <property type="entry name" value="PROKAR_LIPOPROTEIN"/>
    <property type="match status" value="1"/>
</dbReference>
<dbReference type="Gene3D" id="2.40.128.110">
    <property type="entry name" value="Lipid/polyisoprenoid-binding, YceI-like"/>
    <property type="match status" value="1"/>
</dbReference>
<dbReference type="PANTHER" id="PTHR34406">
    <property type="entry name" value="PROTEIN YCEI"/>
    <property type="match status" value="1"/>
</dbReference>
<dbReference type="RefSeq" id="WP_377508784.1">
    <property type="nucleotide sequence ID" value="NZ_JBHULU010000020.1"/>
</dbReference>
<dbReference type="EMBL" id="JBHULU010000020">
    <property type="protein sequence ID" value="MFD2514983.1"/>
    <property type="molecule type" value="Genomic_DNA"/>
</dbReference>
<evidence type="ECO:0000313" key="2">
    <source>
        <dbReference type="EMBL" id="MFD2514983.1"/>
    </source>
</evidence>
<dbReference type="SUPFAM" id="SSF101874">
    <property type="entry name" value="YceI-like"/>
    <property type="match status" value="1"/>
</dbReference>
<dbReference type="InterPro" id="IPR007372">
    <property type="entry name" value="Lipid/polyisoprenoid-bd_YceI"/>
</dbReference>
<evidence type="ECO:0000259" key="1">
    <source>
        <dbReference type="SMART" id="SM00867"/>
    </source>
</evidence>
<comment type="caution">
    <text evidence="2">The sequence shown here is derived from an EMBL/GenBank/DDBJ whole genome shotgun (WGS) entry which is preliminary data.</text>
</comment>
<sequence>MKKTITSIFALAAVLFFTSCEDETQIVRSNYALDEENSVAVWKGYSPVLFHDGSFSVTSQDIKVENGIVTGGTFTIPIASIKNFDLPADIKPVLLNHLKSPDFFNMALYPNATFNITEVKPLASPTAGAVEGANFAVKGDFTMLGQTQSLSFPAKIVLAGGKADIEAAFKLDRTKWGMNYAADPALGDHHVLPEVDIRLDLTGYQL</sequence>
<name>A0ABW5IPU9_9BACT</name>
<evidence type="ECO:0000313" key="3">
    <source>
        <dbReference type="Proteomes" id="UP001597544"/>
    </source>
</evidence>
<organism evidence="2 3">
    <name type="scientific">Pontibacter locisalis</name>
    <dbReference type="NCBI Taxonomy" id="1719035"/>
    <lineage>
        <taxon>Bacteria</taxon>
        <taxon>Pseudomonadati</taxon>
        <taxon>Bacteroidota</taxon>
        <taxon>Cytophagia</taxon>
        <taxon>Cytophagales</taxon>
        <taxon>Hymenobacteraceae</taxon>
        <taxon>Pontibacter</taxon>
    </lineage>
</organism>
<dbReference type="Pfam" id="PF04264">
    <property type="entry name" value="YceI"/>
    <property type="match status" value="1"/>
</dbReference>
<dbReference type="InterPro" id="IPR036761">
    <property type="entry name" value="TTHA0802/YceI-like_sf"/>
</dbReference>
<reference evidence="3" key="1">
    <citation type="journal article" date="2019" name="Int. J. Syst. Evol. Microbiol.">
        <title>The Global Catalogue of Microorganisms (GCM) 10K type strain sequencing project: providing services to taxonomists for standard genome sequencing and annotation.</title>
        <authorList>
            <consortium name="The Broad Institute Genomics Platform"/>
            <consortium name="The Broad Institute Genome Sequencing Center for Infectious Disease"/>
            <person name="Wu L."/>
            <person name="Ma J."/>
        </authorList>
    </citation>
    <scope>NUCLEOTIDE SEQUENCE [LARGE SCALE GENOMIC DNA]</scope>
    <source>
        <strain evidence="3">KCTC 42498</strain>
    </source>
</reference>
<dbReference type="PANTHER" id="PTHR34406:SF1">
    <property type="entry name" value="PROTEIN YCEI"/>
    <property type="match status" value="1"/>
</dbReference>
<keyword evidence="3" id="KW-1185">Reference proteome</keyword>
<feature type="domain" description="Lipid/polyisoprenoid-binding YceI-like" evidence="1">
    <location>
        <begin position="30"/>
        <end position="204"/>
    </location>
</feature>
<dbReference type="SMART" id="SM00867">
    <property type="entry name" value="YceI"/>
    <property type="match status" value="1"/>
</dbReference>
<dbReference type="Proteomes" id="UP001597544">
    <property type="component" value="Unassembled WGS sequence"/>
</dbReference>